<evidence type="ECO:0000256" key="3">
    <source>
        <dbReference type="ARBA" id="ARBA00022777"/>
    </source>
</evidence>
<dbReference type="Gene3D" id="2.60.200.40">
    <property type="match status" value="1"/>
</dbReference>
<dbReference type="InterPro" id="IPR017438">
    <property type="entry name" value="ATP-NAD_kinase_N"/>
</dbReference>
<dbReference type="EMBL" id="JBHSMZ010000015">
    <property type="protein sequence ID" value="MFC5550482.1"/>
    <property type="molecule type" value="Genomic_DNA"/>
</dbReference>
<keyword evidence="1 6" id="KW-0808">Transferase</keyword>
<evidence type="ECO:0000259" key="5">
    <source>
        <dbReference type="PROSITE" id="PS50146"/>
    </source>
</evidence>
<dbReference type="SUPFAM" id="SSF111331">
    <property type="entry name" value="NAD kinase/diacylglycerol kinase-like"/>
    <property type="match status" value="1"/>
</dbReference>
<sequence length="326" mass="35155">MNARTKPVTVIVNGGAGHGHDDQAAEDLRAKLREAGLDAELVLAKDGEEMIAAARRALENGAQMVAAGGGDGTINAVASVMAGSGVHFGVLPLGTLNHFAKDLGIPLDLDEAVRNLAGGVPRQVDAGEVNGRIFLNNSSLGLYPDIVRDREKQQRRLGRGKWPAALWATLAALRRYPFLSMRLTVKGETLARRTPFVFIGNNRYTMQGLAIGERDRLDDGLLSLYVAQHPTRLGLLRFAVDALLGKLGSERDFDVLEAEGFEIGTHHKRMHVALDGEVTQMDTPLRYRVRPGALTVLVPAATIVSTTTTKTSGKELDPHAHTRTPL</sequence>
<dbReference type="GO" id="GO:0016301">
    <property type="term" value="F:kinase activity"/>
    <property type="evidence" value="ECO:0007669"/>
    <property type="project" value="UniProtKB-KW"/>
</dbReference>
<organism evidence="6 7">
    <name type="scientific">Massilia aerilata</name>
    <dbReference type="NCBI Taxonomy" id="453817"/>
    <lineage>
        <taxon>Bacteria</taxon>
        <taxon>Pseudomonadati</taxon>
        <taxon>Pseudomonadota</taxon>
        <taxon>Betaproteobacteria</taxon>
        <taxon>Burkholderiales</taxon>
        <taxon>Oxalobacteraceae</taxon>
        <taxon>Telluria group</taxon>
        <taxon>Massilia</taxon>
    </lineage>
</organism>
<keyword evidence="7" id="KW-1185">Reference proteome</keyword>
<dbReference type="Pfam" id="PF00781">
    <property type="entry name" value="DAGK_cat"/>
    <property type="match status" value="1"/>
</dbReference>
<dbReference type="EC" id="2.7.1.-" evidence="6"/>
<dbReference type="Gene3D" id="3.40.50.10330">
    <property type="entry name" value="Probable inorganic polyphosphate/atp-NAD kinase, domain 1"/>
    <property type="match status" value="1"/>
</dbReference>
<evidence type="ECO:0000256" key="2">
    <source>
        <dbReference type="ARBA" id="ARBA00022741"/>
    </source>
</evidence>
<proteinExistence type="predicted"/>
<keyword evidence="3 6" id="KW-0418">Kinase</keyword>
<keyword evidence="4" id="KW-0067">ATP-binding</keyword>
<evidence type="ECO:0000313" key="7">
    <source>
        <dbReference type="Proteomes" id="UP001596086"/>
    </source>
</evidence>
<dbReference type="PANTHER" id="PTHR12358:SF54">
    <property type="entry name" value="SPHINGOSINE KINASE RELATED PROTEIN"/>
    <property type="match status" value="1"/>
</dbReference>
<keyword evidence="2" id="KW-0547">Nucleotide-binding</keyword>
<feature type="domain" description="DAGKc" evidence="5">
    <location>
        <begin position="3"/>
        <end position="133"/>
    </location>
</feature>
<evidence type="ECO:0000256" key="4">
    <source>
        <dbReference type="ARBA" id="ARBA00022840"/>
    </source>
</evidence>
<dbReference type="SMART" id="SM00046">
    <property type="entry name" value="DAGKc"/>
    <property type="match status" value="1"/>
</dbReference>
<reference evidence="7" key="1">
    <citation type="journal article" date="2019" name="Int. J. Syst. Evol. Microbiol.">
        <title>The Global Catalogue of Microorganisms (GCM) 10K type strain sequencing project: providing services to taxonomists for standard genome sequencing and annotation.</title>
        <authorList>
            <consortium name="The Broad Institute Genomics Platform"/>
            <consortium name="The Broad Institute Genome Sequencing Center for Infectious Disease"/>
            <person name="Wu L."/>
            <person name="Ma J."/>
        </authorList>
    </citation>
    <scope>NUCLEOTIDE SEQUENCE [LARGE SCALE GENOMIC DNA]</scope>
    <source>
        <strain evidence="7">CGMCC 4.5798</strain>
    </source>
</reference>
<dbReference type="PANTHER" id="PTHR12358">
    <property type="entry name" value="SPHINGOSINE KINASE"/>
    <property type="match status" value="1"/>
</dbReference>
<dbReference type="InterPro" id="IPR016064">
    <property type="entry name" value="NAD/diacylglycerol_kinase_sf"/>
</dbReference>
<dbReference type="PROSITE" id="PS50146">
    <property type="entry name" value="DAGK"/>
    <property type="match status" value="1"/>
</dbReference>
<dbReference type="RefSeq" id="WP_379773133.1">
    <property type="nucleotide sequence ID" value="NZ_JBHSMZ010000015.1"/>
</dbReference>
<evidence type="ECO:0000313" key="6">
    <source>
        <dbReference type="EMBL" id="MFC5550482.1"/>
    </source>
</evidence>
<protein>
    <submittedName>
        <fullName evidence="6">Diacylglycerol/lipid kinase family protein</fullName>
        <ecNumber evidence="6">2.7.1.-</ecNumber>
    </submittedName>
</protein>
<comment type="caution">
    <text evidence="6">The sequence shown here is derived from an EMBL/GenBank/DDBJ whole genome shotgun (WGS) entry which is preliminary data.</text>
</comment>
<dbReference type="InterPro" id="IPR045540">
    <property type="entry name" value="YegS/DAGK_C"/>
</dbReference>
<accession>A0ABW0S0X8</accession>
<name>A0ABW0S0X8_9BURK</name>
<dbReference type="InterPro" id="IPR050187">
    <property type="entry name" value="Lipid_Phosphate_FormReg"/>
</dbReference>
<dbReference type="Proteomes" id="UP001596086">
    <property type="component" value="Unassembled WGS sequence"/>
</dbReference>
<gene>
    <name evidence="6" type="ORF">ACFPO9_18345</name>
</gene>
<dbReference type="InterPro" id="IPR001206">
    <property type="entry name" value="Diacylglycerol_kinase_cat_dom"/>
</dbReference>
<dbReference type="Pfam" id="PF19279">
    <property type="entry name" value="YegS_C"/>
    <property type="match status" value="1"/>
</dbReference>
<evidence type="ECO:0000256" key="1">
    <source>
        <dbReference type="ARBA" id="ARBA00022679"/>
    </source>
</evidence>